<gene>
    <name evidence="1" type="ORF">OHC33_005805</name>
</gene>
<organism evidence="1 2">
    <name type="scientific">Knufia fluminis</name>
    <dbReference type="NCBI Taxonomy" id="191047"/>
    <lineage>
        <taxon>Eukaryota</taxon>
        <taxon>Fungi</taxon>
        <taxon>Dikarya</taxon>
        <taxon>Ascomycota</taxon>
        <taxon>Pezizomycotina</taxon>
        <taxon>Eurotiomycetes</taxon>
        <taxon>Chaetothyriomycetidae</taxon>
        <taxon>Chaetothyriales</taxon>
        <taxon>Trichomeriaceae</taxon>
        <taxon>Knufia</taxon>
    </lineage>
</organism>
<keyword evidence="2" id="KW-1185">Reference proteome</keyword>
<comment type="caution">
    <text evidence="1">The sequence shown here is derived from an EMBL/GenBank/DDBJ whole genome shotgun (WGS) entry which is preliminary data.</text>
</comment>
<reference evidence="1 2" key="1">
    <citation type="submission" date="2022-12" db="EMBL/GenBank/DDBJ databases">
        <title>Genomic features and morphological characterization of a novel Knufia sp. strain isolated from spacecraft assembly facility.</title>
        <authorList>
            <person name="Teixeira M."/>
            <person name="Chander A.M."/>
            <person name="Stajich J.E."/>
            <person name="Venkateswaran K."/>
        </authorList>
    </citation>
    <scope>NUCLEOTIDE SEQUENCE [LARGE SCALE GENOMIC DNA]</scope>
    <source>
        <strain evidence="1 2">FJI-L2-BK-P2</strain>
    </source>
</reference>
<sequence length="587" mass="65311">MQIKSPSNMSMSAMNEPRFDERYLAEAFAALDTSDPTPVNRDPPKGDLEAHAQSITRLKCLDDCENAIADLSPNVVQFLTGVFNQITDSFLPAPLWQTPSTPAKAGEQKGNDVILRSLKIVSAARLALASDASARDKQLKAKVERLYQSASRYLDSVPQYENLQDIEALLLLAELEYGRNQSDVSKTRLKSVIVALTESNRMRSTLVFGQSMTLVRRRNALRTALMMLHWYFGEVPQPLEDLKVDTELEPGETPSTAEELFVTSQLRLASLHHRLKRFLDAQPFVDEKTWSICEKAFSMWYDELRERSKALDTLTEDAPVNFFVFHQQYLSTRIMLSKAHERLFKRSSGVRSPSAQREVWTCPSSAKNDAIKIASSLRNYGQRHRFREAPLSFVNHISAAADIVINATEAATNEDDRNAYLHISSFLSGVLKYMAEVHVRAGTLVEAVQQRMNNIIQSGLTRSNSAAGNYVGSADSGANGDDSHLWQWTRYDMTDEFGHAASPPEPERPRSVVGVLQTAEATKQKRPQVFRQTSTPAKLVVHPEASMEDLGAPTPSYYSTRDAVSVIAAEDGIEPENPEAQQSGSGG</sequence>
<evidence type="ECO:0000313" key="1">
    <source>
        <dbReference type="EMBL" id="KAK5953237.1"/>
    </source>
</evidence>
<evidence type="ECO:0000313" key="2">
    <source>
        <dbReference type="Proteomes" id="UP001316803"/>
    </source>
</evidence>
<accession>A0AAN8I3V9</accession>
<name>A0AAN8I3V9_9EURO</name>
<protein>
    <submittedName>
        <fullName evidence="1">Uncharacterized protein</fullName>
    </submittedName>
</protein>
<dbReference type="Proteomes" id="UP001316803">
    <property type="component" value="Unassembled WGS sequence"/>
</dbReference>
<proteinExistence type="predicted"/>
<dbReference type="AlphaFoldDB" id="A0AAN8I3V9"/>
<dbReference type="EMBL" id="JAKLMC020000012">
    <property type="protein sequence ID" value="KAK5953237.1"/>
    <property type="molecule type" value="Genomic_DNA"/>
</dbReference>